<dbReference type="Gene3D" id="3.10.450.40">
    <property type="match status" value="1"/>
</dbReference>
<dbReference type="InterPro" id="IPR010877">
    <property type="entry name" value="Phage_Mu_Gp46"/>
</dbReference>
<sequence>MDRLLNPQTGDYTGTRTNSLENAVYLRLMTPLGSYWADPALGSRLHELTREKDMSRIYVLARQYAEQALQPILDDGRATSISVTVHRDQHKRAQLWIKVTDAAEQTHNFKHTVRIA</sequence>
<proteinExistence type="predicted"/>
<reference evidence="2 4" key="2">
    <citation type="submission" date="2018-09" db="EMBL/GenBank/DDBJ databases">
        <title>Genomic Encyclopedia of Archaeal and Bacterial Type Strains, Phase II (KMG-II): from individual species to whole genera.</title>
        <authorList>
            <person name="Goeker M."/>
        </authorList>
    </citation>
    <scope>NUCLEOTIDE SEQUENCE [LARGE SCALE GENOMIC DNA]</scope>
    <source>
        <strain evidence="2 4">DSM 16337</strain>
    </source>
</reference>
<reference evidence="1 3" key="1">
    <citation type="journal article" date="2017" name="Nat. Microbiol.">
        <title>Natural product diversity associated with the nematode symbionts Photorhabdus and Xenorhabdus.</title>
        <authorList>
            <person name="Tobias N.J."/>
            <person name="Wolff H."/>
            <person name="Djahanschiri B."/>
            <person name="Grundmann F."/>
            <person name="Kronenwerth M."/>
            <person name="Shi Y.M."/>
            <person name="Simonyi S."/>
            <person name="Grun P."/>
            <person name="Shapiro-Ilan D."/>
            <person name="Pidot S.J."/>
            <person name="Stinear T.P."/>
            <person name="Ebersberger I."/>
            <person name="Bode H.B."/>
        </authorList>
    </citation>
    <scope>NUCLEOTIDE SEQUENCE [LARGE SCALE GENOMIC DNA]</scope>
    <source>
        <strain evidence="1 3">DSM 16337</strain>
    </source>
</reference>
<comment type="caution">
    <text evidence="1">The sequence shown here is derived from an EMBL/GenBank/DDBJ whole genome shotgun (WGS) entry which is preliminary data.</text>
</comment>
<accession>A0A2D0IL64</accession>
<evidence type="ECO:0000313" key="2">
    <source>
        <dbReference type="EMBL" id="RKE91401.1"/>
    </source>
</evidence>
<protein>
    <submittedName>
        <fullName evidence="1">Phage GP46 family protein</fullName>
    </submittedName>
    <submittedName>
        <fullName evidence="2">Phage gp46-like protein</fullName>
    </submittedName>
</protein>
<evidence type="ECO:0000313" key="1">
    <source>
        <dbReference type="EMBL" id="PHM22525.1"/>
    </source>
</evidence>
<keyword evidence="4" id="KW-1185">Reference proteome</keyword>
<evidence type="ECO:0000313" key="3">
    <source>
        <dbReference type="Proteomes" id="UP000225605"/>
    </source>
</evidence>
<dbReference type="Proteomes" id="UP000225605">
    <property type="component" value="Unassembled WGS sequence"/>
</dbReference>
<organism evidence="1 3">
    <name type="scientific">Xenorhabdus ehlersii</name>
    <dbReference type="NCBI Taxonomy" id="290111"/>
    <lineage>
        <taxon>Bacteria</taxon>
        <taxon>Pseudomonadati</taxon>
        <taxon>Pseudomonadota</taxon>
        <taxon>Gammaproteobacteria</taxon>
        <taxon>Enterobacterales</taxon>
        <taxon>Morganellaceae</taxon>
        <taxon>Xenorhabdus</taxon>
    </lineage>
</organism>
<dbReference type="EMBL" id="RAQI01000002">
    <property type="protein sequence ID" value="RKE91401.1"/>
    <property type="molecule type" value="Genomic_DNA"/>
</dbReference>
<dbReference type="EMBL" id="NIBT01000024">
    <property type="protein sequence ID" value="PHM22525.1"/>
    <property type="molecule type" value="Genomic_DNA"/>
</dbReference>
<name>A0A2D0IL64_9GAMM</name>
<dbReference type="Proteomes" id="UP000283568">
    <property type="component" value="Unassembled WGS sequence"/>
</dbReference>
<dbReference type="AlphaFoldDB" id="A0A2D0IL64"/>
<dbReference type="RefSeq" id="WP_099133749.1">
    <property type="nucleotide sequence ID" value="NZ_CAWNOJ010000036.1"/>
</dbReference>
<dbReference type="SUPFAM" id="SSF160719">
    <property type="entry name" value="gpW/gp25-like"/>
    <property type="match status" value="1"/>
</dbReference>
<dbReference type="OrthoDB" id="6689897at2"/>
<gene>
    <name evidence="2" type="ORF">BDE27_1623</name>
    <name evidence="1" type="ORF">Xehl_03536</name>
</gene>
<dbReference type="Pfam" id="PF07409">
    <property type="entry name" value="GP46"/>
    <property type="match status" value="1"/>
</dbReference>
<evidence type="ECO:0000313" key="4">
    <source>
        <dbReference type="Proteomes" id="UP000283568"/>
    </source>
</evidence>